<sequence>MDVLANILHHSLTYLNDGSCENDVDSDASEVIFANLRQLEEDCLADMVRFLQQFRPHLSRGDALWCLLMSDLDVGRASTLEIPMLPSSNVSSNTESDSDSADTNATSCRIRVPPGLPKFPDSWDLQNGADSKLSANGFGRFFSFSESSIQRDIGCPGKLNLSPAMKSLLKRNVAAFAAGFLPVRLKTKLGWTGSA</sequence>
<evidence type="ECO:0000256" key="1">
    <source>
        <dbReference type="SAM" id="MobiDB-lite"/>
    </source>
</evidence>
<dbReference type="AlphaFoldDB" id="A0A7C8ZBC4"/>
<evidence type="ECO:0000259" key="2">
    <source>
        <dbReference type="Pfam" id="PF20235"/>
    </source>
</evidence>
<feature type="region of interest" description="Disordered" evidence="1">
    <location>
        <begin position="85"/>
        <end position="107"/>
    </location>
</feature>
<organism evidence="3">
    <name type="scientific">Opuntia streptacantha</name>
    <name type="common">Prickly pear cactus</name>
    <name type="synonym">Opuntia cardona</name>
    <dbReference type="NCBI Taxonomy" id="393608"/>
    <lineage>
        <taxon>Eukaryota</taxon>
        <taxon>Viridiplantae</taxon>
        <taxon>Streptophyta</taxon>
        <taxon>Embryophyta</taxon>
        <taxon>Tracheophyta</taxon>
        <taxon>Spermatophyta</taxon>
        <taxon>Magnoliopsida</taxon>
        <taxon>eudicotyledons</taxon>
        <taxon>Gunneridae</taxon>
        <taxon>Pentapetalae</taxon>
        <taxon>Caryophyllales</taxon>
        <taxon>Cactineae</taxon>
        <taxon>Cactaceae</taxon>
        <taxon>Opuntioideae</taxon>
        <taxon>Opuntia</taxon>
    </lineage>
</organism>
<feature type="domain" description="PIR2-like helical" evidence="2">
    <location>
        <begin position="1"/>
        <end position="80"/>
    </location>
</feature>
<proteinExistence type="predicted"/>
<dbReference type="EMBL" id="GISG01109790">
    <property type="protein sequence ID" value="MBA4638557.1"/>
    <property type="molecule type" value="Transcribed_RNA"/>
</dbReference>
<dbReference type="PANTHER" id="PTHR46405">
    <property type="entry name" value="OS05G0141500 PROTEIN"/>
    <property type="match status" value="1"/>
</dbReference>
<name>A0A7C8ZBC4_OPUST</name>
<dbReference type="Pfam" id="PF20235">
    <property type="entry name" value="PIR2-like_helical"/>
    <property type="match status" value="1"/>
</dbReference>
<accession>A0A7C8ZBC4</accession>
<protein>
    <recommendedName>
        <fullName evidence="2">PIR2-like helical domain-containing protein</fullName>
    </recommendedName>
</protein>
<reference evidence="3" key="2">
    <citation type="submission" date="2020-07" db="EMBL/GenBank/DDBJ databases">
        <authorList>
            <person name="Vera ALvarez R."/>
            <person name="Arias-Moreno D.M."/>
            <person name="Jimenez-Jacinto V."/>
            <person name="Jimenez-Bremont J.F."/>
            <person name="Swaminathan K."/>
            <person name="Moose S.P."/>
            <person name="Guerrero-Gonzalez M.L."/>
            <person name="Marino-Ramirez L."/>
            <person name="Landsman D."/>
            <person name="Rodriguez-Kessler M."/>
            <person name="Delgado-Sanchez P."/>
        </authorList>
    </citation>
    <scope>NUCLEOTIDE SEQUENCE</scope>
    <source>
        <tissue evidence="3">Cladode</tissue>
    </source>
</reference>
<dbReference type="InterPro" id="IPR046934">
    <property type="entry name" value="PIR2-like"/>
</dbReference>
<feature type="compositionally biased region" description="Low complexity" evidence="1">
    <location>
        <begin position="87"/>
        <end position="107"/>
    </location>
</feature>
<dbReference type="InterPro" id="IPR046527">
    <property type="entry name" value="PIR2-like_helical"/>
</dbReference>
<reference evidence="3" key="1">
    <citation type="journal article" date="2013" name="J. Plant Res.">
        <title>Effect of fungi and light on seed germination of three Opuntia species from semiarid lands of central Mexico.</title>
        <authorList>
            <person name="Delgado-Sanchez P."/>
            <person name="Jimenez-Bremont J.F."/>
            <person name="Guerrero-Gonzalez Mde L."/>
            <person name="Flores J."/>
        </authorList>
    </citation>
    <scope>NUCLEOTIDE SEQUENCE</scope>
    <source>
        <tissue evidence="3">Cladode</tissue>
    </source>
</reference>
<dbReference type="PANTHER" id="PTHR46405:SF3">
    <property type="entry name" value="RING_U-BOX SUPERFAMILY PROTEIN"/>
    <property type="match status" value="1"/>
</dbReference>
<evidence type="ECO:0000313" key="3">
    <source>
        <dbReference type="EMBL" id="MBA4638557.1"/>
    </source>
</evidence>